<dbReference type="InterPro" id="IPR051013">
    <property type="entry name" value="MBL_superfamily_lactonases"/>
</dbReference>
<accession>A0A4R6DEK8</accession>
<evidence type="ECO:0000313" key="7">
    <source>
        <dbReference type="Proteomes" id="UP000295764"/>
    </source>
</evidence>
<comment type="caution">
    <text evidence="6">The sequence shown here is derived from an EMBL/GenBank/DDBJ whole genome shotgun (WGS) entry which is preliminary data.</text>
</comment>
<evidence type="ECO:0000256" key="1">
    <source>
        <dbReference type="ARBA" id="ARBA00007749"/>
    </source>
</evidence>
<dbReference type="SMART" id="SM00849">
    <property type="entry name" value="Lactamase_B"/>
    <property type="match status" value="1"/>
</dbReference>
<keyword evidence="2" id="KW-0479">Metal-binding</keyword>
<evidence type="ECO:0000256" key="2">
    <source>
        <dbReference type="ARBA" id="ARBA00022723"/>
    </source>
</evidence>
<protein>
    <submittedName>
        <fullName evidence="6">Glyoxylase-like metal-dependent hydrolase (Beta-lactamase superfamily II)</fullName>
    </submittedName>
</protein>
<dbReference type="RefSeq" id="WP_133520779.1">
    <property type="nucleotide sequence ID" value="NZ_SNVW01000012.1"/>
</dbReference>
<keyword evidence="3 6" id="KW-0378">Hydrolase</keyword>
<dbReference type="InterPro" id="IPR036866">
    <property type="entry name" value="RibonucZ/Hydroxyglut_hydro"/>
</dbReference>
<reference evidence="6 7" key="1">
    <citation type="submission" date="2019-03" db="EMBL/GenBank/DDBJ databases">
        <title>Genomic analyses of the natural microbiome of Caenorhabditis elegans.</title>
        <authorList>
            <person name="Samuel B."/>
        </authorList>
    </citation>
    <scope>NUCLEOTIDE SEQUENCE [LARGE SCALE GENOMIC DNA]</scope>
    <source>
        <strain evidence="6 7">JUb65</strain>
    </source>
</reference>
<evidence type="ECO:0000256" key="4">
    <source>
        <dbReference type="ARBA" id="ARBA00022833"/>
    </source>
</evidence>
<dbReference type="Proteomes" id="UP000295764">
    <property type="component" value="Unassembled WGS sequence"/>
</dbReference>
<dbReference type="PANTHER" id="PTHR42978:SF6">
    <property type="entry name" value="QUORUM-QUENCHING LACTONASE YTNP-RELATED"/>
    <property type="match status" value="1"/>
</dbReference>
<proteinExistence type="inferred from homology"/>
<feature type="domain" description="Metallo-beta-lactamase" evidence="5">
    <location>
        <begin position="58"/>
        <end position="268"/>
    </location>
</feature>
<dbReference type="GO" id="GO:0046872">
    <property type="term" value="F:metal ion binding"/>
    <property type="evidence" value="ECO:0007669"/>
    <property type="project" value="UniProtKB-KW"/>
</dbReference>
<dbReference type="PANTHER" id="PTHR42978">
    <property type="entry name" value="QUORUM-QUENCHING LACTONASE YTNP-RELATED-RELATED"/>
    <property type="match status" value="1"/>
</dbReference>
<gene>
    <name evidence="6" type="ORF">EDF64_11232</name>
</gene>
<dbReference type="GO" id="GO:0016787">
    <property type="term" value="F:hydrolase activity"/>
    <property type="evidence" value="ECO:0007669"/>
    <property type="project" value="UniProtKB-KW"/>
</dbReference>
<dbReference type="SUPFAM" id="SSF56281">
    <property type="entry name" value="Metallo-hydrolase/oxidoreductase"/>
    <property type="match status" value="1"/>
</dbReference>
<dbReference type="OrthoDB" id="3196337at2"/>
<sequence>MPASPAAVTSLDLGGITLTYVPDGEFRAEPALAYPRGHDAVLSDGLDVLDDDGMLVLSVGAILISTQGRRILVDAGIGRRTIPLVRPGTTRDAFMRGGMLLDNLRTIGVEPGDVDTVLLTHLHADHVGWIGDEDVDGVHTFPSAEYWLDDAEWAFWNRPEHRSDAVAPRPNELALIDERRHSLTEGARPVEGVTAVATTGHTPGHHAFAVQGSRSTAFIVGDAVHCPGEVLHPDVVWVGDHDAEEAVRTRRAIARRVGTEDVVLVGPHFPDAVFRRFDPDAARPVTDALR</sequence>
<dbReference type="Pfam" id="PF00753">
    <property type="entry name" value="Lactamase_B"/>
    <property type="match status" value="1"/>
</dbReference>
<dbReference type="InterPro" id="IPR001279">
    <property type="entry name" value="Metallo-B-lactamas"/>
</dbReference>
<name>A0A4R6DEK8_9MICO</name>
<evidence type="ECO:0000256" key="3">
    <source>
        <dbReference type="ARBA" id="ARBA00022801"/>
    </source>
</evidence>
<evidence type="ECO:0000313" key="6">
    <source>
        <dbReference type="EMBL" id="TDN42389.1"/>
    </source>
</evidence>
<organism evidence="6 7">
    <name type="scientific">Curtobacterium flaccumfaciens</name>
    <dbReference type="NCBI Taxonomy" id="2035"/>
    <lineage>
        <taxon>Bacteria</taxon>
        <taxon>Bacillati</taxon>
        <taxon>Actinomycetota</taxon>
        <taxon>Actinomycetes</taxon>
        <taxon>Micrococcales</taxon>
        <taxon>Microbacteriaceae</taxon>
        <taxon>Curtobacterium</taxon>
    </lineage>
</organism>
<dbReference type="Gene3D" id="3.60.15.10">
    <property type="entry name" value="Ribonuclease Z/Hydroxyacylglutathione hydrolase-like"/>
    <property type="match status" value="1"/>
</dbReference>
<keyword evidence="4" id="KW-0862">Zinc</keyword>
<evidence type="ECO:0000259" key="5">
    <source>
        <dbReference type="SMART" id="SM00849"/>
    </source>
</evidence>
<comment type="similarity">
    <text evidence="1">Belongs to the metallo-beta-lactamase superfamily.</text>
</comment>
<dbReference type="EMBL" id="SNVW01000012">
    <property type="protein sequence ID" value="TDN42389.1"/>
    <property type="molecule type" value="Genomic_DNA"/>
</dbReference>
<dbReference type="AlphaFoldDB" id="A0A4R6DEK8"/>